<reference evidence="2" key="1">
    <citation type="journal article" date="2023" name="G3 (Bethesda)">
        <title>Genome assembly and association tests identify interacting loci associated with vigor, precocity, and sex in interspecific pistachio rootstocks.</title>
        <authorList>
            <person name="Palmer W."/>
            <person name="Jacygrad E."/>
            <person name="Sagayaradj S."/>
            <person name="Cavanaugh K."/>
            <person name="Han R."/>
            <person name="Bertier L."/>
            <person name="Beede B."/>
            <person name="Kafkas S."/>
            <person name="Golino D."/>
            <person name="Preece J."/>
            <person name="Michelmore R."/>
        </authorList>
    </citation>
    <scope>NUCLEOTIDE SEQUENCE [LARGE SCALE GENOMIC DNA]</scope>
</reference>
<proteinExistence type="predicted"/>
<gene>
    <name evidence="1" type="ORF">Patl1_14109</name>
</gene>
<protein>
    <submittedName>
        <fullName evidence="1">Uncharacterized protein</fullName>
    </submittedName>
</protein>
<comment type="caution">
    <text evidence="1">The sequence shown here is derived from an EMBL/GenBank/DDBJ whole genome shotgun (WGS) entry which is preliminary data.</text>
</comment>
<dbReference type="EMBL" id="CM047904">
    <property type="protein sequence ID" value="KAJ0091603.1"/>
    <property type="molecule type" value="Genomic_DNA"/>
</dbReference>
<evidence type="ECO:0000313" key="2">
    <source>
        <dbReference type="Proteomes" id="UP001164250"/>
    </source>
</evidence>
<accession>A0ACC1AY58</accession>
<organism evidence="1 2">
    <name type="scientific">Pistacia atlantica</name>
    <dbReference type="NCBI Taxonomy" id="434234"/>
    <lineage>
        <taxon>Eukaryota</taxon>
        <taxon>Viridiplantae</taxon>
        <taxon>Streptophyta</taxon>
        <taxon>Embryophyta</taxon>
        <taxon>Tracheophyta</taxon>
        <taxon>Spermatophyta</taxon>
        <taxon>Magnoliopsida</taxon>
        <taxon>eudicotyledons</taxon>
        <taxon>Gunneridae</taxon>
        <taxon>Pentapetalae</taxon>
        <taxon>rosids</taxon>
        <taxon>malvids</taxon>
        <taxon>Sapindales</taxon>
        <taxon>Anacardiaceae</taxon>
        <taxon>Pistacia</taxon>
    </lineage>
</organism>
<evidence type="ECO:0000313" key="1">
    <source>
        <dbReference type="EMBL" id="KAJ0091603.1"/>
    </source>
</evidence>
<keyword evidence="2" id="KW-1185">Reference proteome</keyword>
<sequence length="46" mass="5056">MAFYIWPCAIWSLALIHHRSPSLGLPACLIQNDSGCSLHISNETGM</sequence>
<dbReference type="Proteomes" id="UP001164250">
    <property type="component" value="Chromosome 8"/>
</dbReference>
<name>A0ACC1AY58_9ROSI</name>